<evidence type="ECO:0000256" key="2">
    <source>
        <dbReference type="SAM" id="MobiDB-lite"/>
    </source>
</evidence>
<name>A0A849KDL3_9BURK</name>
<protein>
    <recommendedName>
        <fullName evidence="1">Small-conductance mechanosensitive channel</fullName>
    </recommendedName>
</protein>
<keyword evidence="1" id="KW-1133">Transmembrane helix</keyword>
<feature type="transmembrane region" description="Helical" evidence="1">
    <location>
        <begin position="118"/>
        <end position="139"/>
    </location>
</feature>
<sequence length="291" mass="30414">MPTQVTEWSDAMFTSLAAAMALLFSAIPKILGFLLIIVVGWFVASLIERGLAALLRSIKFNELSERAGLSDFIRRMGMNTDAAGMIGLVVKWFVRLIALVVAFDALGLPAVSEVLRQLLLWLPNVVVALVVLVIGGLAARALSNVVRGAASEADLSNADFLAKTASVVVWAFAIVVAVNQLGIATELVNTLFMAIVGALALSLGLAFGLGGRDTAAEIVRKWYGKAQDRSGDMKQLAENMGERMEAGGARRADPAHGSGQWPTGGYPQGGGTQGGGGGPLPADKRPDLDGG</sequence>
<dbReference type="SUPFAM" id="SSF82861">
    <property type="entry name" value="Mechanosensitive channel protein MscS (YggB), transmembrane region"/>
    <property type="match status" value="1"/>
</dbReference>
<keyword evidence="1" id="KW-0813">Transport</keyword>
<feature type="compositionally biased region" description="Basic and acidic residues" evidence="2">
    <location>
        <begin position="243"/>
        <end position="254"/>
    </location>
</feature>
<dbReference type="InterPro" id="IPR008910">
    <property type="entry name" value="MSC_TM_helix"/>
</dbReference>
<dbReference type="GO" id="GO:0005886">
    <property type="term" value="C:plasma membrane"/>
    <property type="evidence" value="ECO:0007669"/>
    <property type="project" value="UniProtKB-SubCell"/>
</dbReference>
<reference evidence="3 4" key="1">
    <citation type="submission" date="2020-05" db="EMBL/GenBank/DDBJ databases">
        <authorList>
            <person name="Khan S.A."/>
            <person name="Jeon C.O."/>
            <person name="Chun B.H."/>
        </authorList>
    </citation>
    <scope>NUCLEOTIDE SEQUENCE [LARGE SCALE GENOMIC DNA]</scope>
    <source>
        <strain evidence="3 4">B156</strain>
    </source>
</reference>
<comment type="function">
    <text evidence="1">Mechanosensitive channel that participates in the regulation of osmotic pressure changes within the cell, opening in response to stretch forces in the membrane lipid bilayer, without the need for other proteins. Contributes to normal resistance to hypoosmotic shock. Forms an ion channel of 1.0 nanosiemens conductance with a slight preference for anions.</text>
</comment>
<comment type="caution">
    <text evidence="1">Lacks conserved residue(s) required for the propagation of feature annotation.</text>
</comment>
<comment type="similarity">
    <text evidence="1">Belongs to the MscS (TC 1.A.23) family.</text>
</comment>
<keyword evidence="1" id="KW-0812">Transmembrane</keyword>
<keyword evidence="1" id="KW-0406">Ion transport</keyword>
<gene>
    <name evidence="3" type="ORF">HK415_11020</name>
</gene>
<feature type="transmembrane region" description="Helical" evidence="1">
    <location>
        <begin position="160"/>
        <end position="178"/>
    </location>
</feature>
<feature type="transmembrane region" description="Helical" evidence="1">
    <location>
        <begin position="20"/>
        <end position="47"/>
    </location>
</feature>
<dbReference type="InterPro" id="IPR011014">
    <property type="entry name" value="MscS_channel_TM-2"/>
</dbReference>
<dbReference type="Gene3D" id="1.10.287.1260">
    <property type="match status" value="2"/>
</dbReference>
<organism evidence="3 4">
    <name type="scientific">Ramlibacter montanisoli</name>
    <dbReference type="NCBI Taxonomy" id="2732512"/>
    <lineage>
        <taxon>Bacteria</taxon>
        <taxon>Pseudomonadati</taxon>
        <taxon>Pseudomonadota</taxon>
        <taxon>Betaproteobacteria</taxon>
        <taxon>Burkholderiales</taxon>
        <taxon>Comamonadaceae</taxon>
        <taxon>Ramlibacter</taxon>
    </lineage>
</organism>
<feature type="region of interest" description="Disordered" evidence="2">
    <location>
        <begin position="243"/>
        <end position="291"/>
    </location>
</feature>
<comment type="caution">
    <text evidence="3">The sequence shown here is derived from an EMBL/GenBank/DDBJ whole genome shotgun (WGS) entry which is preliminary data.</text>
</comment>
<keyword evidence="4" id="KW-1185">Reference proteome</keyword>
<comment type="subunit">
    <text evidence="1">Homoheptamer.</text>
</comment>
<dbReference type="EMBL" id="JABFCS010000001">
    <property type="protein sequence ID" value="NNU43566.1"/>
    <property type="molecule type" value="Genomic_DNA"/>
</dbReference>
<feature type="compositionally biased region" description="Basic and acidic residues" evidence="2">
    <location>
        <begin position="282"/>
        <end position="291"/>
    </location>
</feature>
<dbReference type="Pfam" id="PF05552">
    <property type="entry name" value="MS_channel_1st_1"/>
    <property type="match status" value="2"/>
</dbReference>
<feature type="transmembrane region" description="Helical" evidence="1">
    <location>
        <begin position="82"/>
        <end position="106"/>
    </location>
</feature>
<dbReference type="InterPro" id="IPR045275">
    <property type="entry name" value="MscS_archaea/bacteria_type"/>
</dbReference>
<feature type="transmembrane region" description="Helical" evidence="1">
    <location>
        <begin position="190"/>
        <end position="211"/>
    </location>
</feature>
<evidence type="ECO:0000313" key="3">
    <source>
        <dbReference type="EMBL" id="NNU43566.1"/>
    </source>
</evidence>
<comment type="subcellular location">
    <subcellularLocation>
        <location evidence="1">Cell inner membrane</location>
        <topology evidence="1">Multi-pass membrane protein</topology>
    </subcellularLocation>
</comment>
<dbReference type="AlphaFoldDB" id="A0A849KDL3"/>
<reference evidence="3 4" key="2">
    <citation type="submission" date="2020-06" db="EMBL/GenBank/DDBJ databases">
        <title>Ramlibacter rhizophilus sp. nov., isolated from rhizosphere soil of national flower Mugunghwa from South Korea.</title>
        <authorList>
            <person name="Zheng-Fei Y."/>
            <person name="Huan T."/>
        </authorList>
    </citation>
    <scope>NUCLEOTIDE SEQUENCE [LARGE SCALE GENOMIC DNA]</scope>
    <source>
        <strain evidence="3 4">B156</strain>
    </source>
</reference>
<evidence type="ECO:0000256" key="1">
    <source>
        <dbReference type="RuleBase" id="RU369025"/>
    </source>
</evidence>
<accession>A0A849KDL3</accession>
<dbReference type="GO" id="GO:0008381">
    <property type="term" value="F:mechanosensitive monoatomic ion channel activity"/>
    <property type="evidence" value="ECO:0007669"/>
    <property type="project" value="InterPro"/>
</dbReference>
<proteinExistence type="inferred from homology"/>
<feature type="compositionally biased region" description="Gly residues" evidence="2">
    <location>
        <begin position="266"/>
        <end position="279"/>
    </location>
</feature>
<dbReference type="PANTHER" id="PTHR30221:SF1">
    <property type="entry name" value="SMALL-CONDUCTANCE MECHANOSENSITIVE CHANNEL"/>
    <property type="match status" value="1"/>
</dbReference>
<dbReference type="Proteomes" id="UP000552954">
    <property type="component" value="Unassembled WGS sequence"/>
</dbReference>
<keyword evidence="1" id="KW-0407">Ion channel</keyword>
<keyword evidence="1" id="KW-0472">Membrane</keyword>
<dbReference type="RefSeq" id="WP_171558942.1">
    <property type="nucleotide sequence ID" value="NZ_JABFCS010000001.1"/>
</dbReference>
<dbReference type="PANTHER" id="PTHR30221">
    <property type="entry name" value="SMALL-CONDUCTANCE MECHANOSENSITIVE CHANNEL"/>
    <property type="match status" value="1"/>
</dbReference>
<keyword evidence="1" id="KW-0997">Cell inner membrane</keyword>
<evidence type="ECO:0000313" key="4">
    <source>
        <dbReference type="Proteomes" id="UP000552954"/>
    </source>
</evidence>
<keyword evidence="1" id="KW-1003">Cell membrane</keyword>